<keyword evidence="3" id="KW-1185">Reference proteome</keyword>
<feature type="signal peptide" evidence="1">
    <location>
        <begin position="1"/>
        <end position="23"/>
    </location>
</feature>
<comment type="caution">
    <text evidence="2">The sequence shown here is derived from an EMBL/GenBank/DDBJ whole genome shotgun (WGS) entry which is preliminary data.</text>
</comment>
<dbReference type="RefSeq" id="WP_212996608.1">
    <property type="nucleotide sequence ID" value="NZ_BAAATW010000005.1"/>
</dbReference>
<dbReference type="AlphaFoldDB" id="A0A919VN53"/>
<evidence type="ECO:0000313" key="3">
    <source>
        <dbReference type="Proteomes" id="UP000680865"/>
    </source>
</evidence>
<organism evidence="2 3">
    <name type="scientific">Winogradskya consettensis</name>
    <dbReference type="NCBI Taxonomy" id="113560"/>
    <lineage>
        <taxon>Bacteria</taxon>
        <taxon>Bacillati</taxon>
        <taxon>Actinomycetota</taxon>
        <taxon>Actinomycetes</taxon>
        <taxon>Micromonosporales</taxon>
        <taxon>Micromonosporaceae</taxon>
        <taxon>Winogradskya</taxon>
    </lineage>
</organism>
<feature type="chain" id="PRO_5036817306" evidence="1">
    <location>
        <begin position="24"/>
        <end position="265"/>
    </location>
</feature>
<dbReference type="EMBL" id="BOQP01000007">
    <property type="protein sequence ID" value="GIM69746.1"/>
    <property type="molecule type" value="Genomic_DNA"/>
</dbReference>
<name>A0A919VN53_9ACTN</name>
<gene>
    <name evidence="2" type="ORF">Aco04nite_16780</name>
</gene>
<evidence type="ECO:0000313" key="2">
    <source>
        <dbReference type="EMBL" id="GIM69746.1"/>
    </source>
</evidence>
<accession>A0A919VN53</accession>
<reference evidence="2" key="1">
    <citation type="submission" date="2021-03" db="EMBL/GenBank/DDBJ databases">
        <title>Whole genome shotgun sequence of Actinoplanes consettensis NBRC 14913.</title>
        <authorList>
            <person name="Komaki H."/>
            <person name="Tamura T."/>
        </authorList>
    </citation>
    <scope>NUCLEOTIDE SEQUENCE</scope>
    <source>
        <strain evidence="2">NBRC 14913</strain>
    </source>
</reference>
<proteinExistence type="predicted"/>
<keyword evidence="1" id="KW-0732">Signal</keyword>
<protein>
    <submittedName>
        <fullName evidence="2">Uncharacterized protein</fullName>
    </submittedName>
</protein>
<dbReference type="Proteomes" id="UP000680865">
    <property type="component" value="Unassembled WGS sequence"/>
</dbReference>
<sequence length="265" mass="27925">MRIKAMVAAVAVALVLSPGAAHASTGIGNGEIRIARTAQDYTYRTYNRHWSVVAVQPAATADWDLALRDNAGTIVATSVYGAGRTDFVAVDSNVGRRPFDVYTAVVTAYTPGLYWVQQFAGSDTVTLPAITHHGVTGAGDPDLAFVSLADHDVVSIADVYLGAGESFWANTTTAAASLFLLDSDPANPATFAQGRATATARQHTQVLDGCTLYTAQRSGWHALVLTGDRAPETHNPTQGTAYALHRVDPATPSSCPQRNFPAPTP</sequence>
<evidence type="ECO:0000256" key="1">
    <source>
        <dbReference type="SAM" id="SignalP"/>
    </source>
</evidence>